<evidence type="ECO:0000313" key="3">
    <source>
        <dbReference type="Proteomes" id="UP000192527"/>
    </source>
</evidence>
<organism evidence="2 3">
    <name type="scientific">Halobacillus mangrovi</name>
    <dbReference type="NCBI Taxonomy" id="402384"/>
    <lineage>
        <taxon>Bacteria</taxon>
        <taxon>Bacillati</taxon>
        <taxon>Bacillota</taxon>
        <taxon>Bacilli</taxon>
        <taxon>Bacillales</taxon>
        <taxon>Bacillaceae</taxon>
        <taxon>Halobacillus</taxon>
    </lineage>
</organism>
<feature type="coiled-coil region" evidence="1">
    <location>
        <begin position="436"/>
        <end position="494"/>
    </location>
</feature>
<keyword evidence="1" id="KW-0175">Coiled coil</keyword>
<dbReference type="InterPro" id="IPR029063">
    <property type="entry name" value="SAM-dependent_MTases_sf"/>
</dbReference>
<keyword evidence="3" id="KW-1185">Reference proteome</keyword>
<dbReference type="AlphaFoldDB" id="A0A1W5ZSE8"/>
<protein>
    <recommendedName>
        <fullName evidence="4">Methyltransferase domain-containing protein</fullName>
    </recommendedName>
</protein>
<dbReference type="Pfam" id="PF13489">
    <property type="entry name" value="Methyltransf_23"/>
    <property type="match status" value="1"/>
</dbReference>
<dbReference type="SUPFAM" id="SSF53335">
    <property type="entry name" value="S-adenosyl-L-methionine-dependent methyltransferases"/>
    <property type="match status" value="1"/>
</dbReference>
<dbReference type="EMBL" id="CP020772">
    <property type="protein sequence ID" value="ARI76240.1"/>
    <property type="molecule type" value="Genomic_DNA"/>
</dbReference>
<reference evidence="2 3" key="1">
    <citation type="submission" date="2017-04" db="EMBL/GenBank/DDBJ databases">
        <title>The whole genome sequencing and assembly of Halobacillus mangrovi strain.</title>
        <authorList>
            <person name="Lee S.-J."/>
            <person name="Park M.-K."/>
            <person name="Kim J.-Y."/>
            <person name="Lee Y.-J."/>
            <person name="Yi H."/>
            <person name="Bahn Y.-S."/>
            <person name="Kim J.F."/>
            <person name="Lee D.-W."/>
        </authorList>
    </citation>
    <scope>NUCLEOTIDE SEQUENCE [LARGE SCALE GENOMIC DNA]</scope>
    <source>
        <strain evidence="2 3">KTB 131</strain>
    </source>
</reference>
<evidence type="ECO:0000313" key="2">
    <source>
        <dbReference type="EMBL" id="ARI76240.1"/>
    </source>
</evidence>
<dbReference type="STRING" id="402384.HM131_05050"/>
<gene>
    <name evidence="2" type="ORF">HM131_05050</name>
</gene>
<evidence type="ECO:0008006" key="4">
    <source>
        <dbReference type="Google" id="ProtNLM"/>
    </source>
</evidence>
<feature type="coiled-coil region" evidence="1">
    <location>
        <begin position="223"/>
        <end position="409"/>
    </location>
</feature>
<dbReference type="KEGG" id="hmn:HM131_05050"/>
<name>A0A1W5ZSE8_9BACI</name>
<proteinExistence type="predicted"/>
<sequence>MIKTPLDRVTEAYEGNMGEDFRRKTRSRVNWIVNQVKGTKVLDIGCSQGIIPIILGREGKTIDALDIIKESIDYAKEQLKNEHTSVQENINFRVSNFMTETELEGQYETVLMTEVLEHISDPEGFLKKVHDHLAPEGRLVVTVPFGINDYFDHKRTYFLTNLDEHLSEYFTVENFEFLGGWTGVVCTKKSTSKRRGDKAYSVQNVKKLESSFYEVQRQLLNKVEDLQATLKTKNDYIKRLENQRKEKDENRSRELEQKNKEIETLNERLMDFAGELKKKDKFIREQQKSNNDLLSQLQDLDKTIESANKKVESHFIAESRKLEKESSQKDKEIAELKHQLKVYQFKEEKHQVSHISKDQRIAKLEESIALKNDQIEELKESLSSRDDHIEELKVSLDTRDHQIEALKDELLEEITQTSTETETDDREEAVNIDPLLKQIQRLKSDLSNSLDNEESALQQLIKEIDERTANEHRVESAERKLANVERKYLALKNSKLGKLTLKYWKFRNRRKA</sequence>
<dbReference type="PANTHER" id="PTHR43861:SF6">
    <property type="entry name" value="METHYLTRANSFERASE TYPE 11"/>
    <property type="match status" value="1"/>
</dbReference>
<dbReference type="RefSeq" id="WP_085028577.1">
    <property type="nucleotide sequence ID" value="NZ_CP020772.1"/>
</dbReference>
<dbReference type="CDD" id="cd02440">
    <property type="entry name" value="AdoMet_MTases"/>
    <property type="match status" value="1"/>
</dbReference>
<accession>A0A1W5ZSE8</accession>
<evidence type="ECO:0000256" key="1">
    <source>
        <dbReference type="SAM" id="Coils"/>
    </source>
</evidence>
<dbReference type="Proteomes" id="UP000192527">
    <property type="component" value="Chromosome"/>
</dbReference>
<dbReference type="OrthoDB" id="2575094at2"/>
<dbReference type="PANTHER" id="PTHR43861">
    <property type="entry name" value="TRANS-ACONITATE 2-METHYLTRANSFERASE-RELATED"/>
    <property type="match status" value="1"/>
</dbReference>
<dbReference type="Gene3D" id="3.40.50.150">
    <property type="entry name" value="Vaccinia Virus protein VP39"/>
    <property type="match status" value="1"/>
</dbReference>